<dbReference type="SUPFAM" id="SSF52096">
    <property type="entry name" value="ClpP/crotonase"/>
    <property type="match status" value="1"/>
</dbReference>
<sequence length="69" mass="7872">MTQLESRESTSVLSNYEEPQLETVTLEVLDSKIAVLTINRPGRMNSMVVKMFEEFNTAAHALRDTDARR</sequence>
<organism evidence="1 2">
    <name type="scientific">Prescottella agglutinans</name>
    <dbReference type="NCBI Taxonomy" id="1644129"/>
    <lineage>
        <taxon>Bacteria</taxon>
        <taxon>Bacillati</taxon>
        <taxon>Actinomycetota</taxon>
        <taxon>Actinomycetes</taxon>
        <taxon>Mycobacteriales</taxon>
        <taxon>Nocardiaceae</taxon>
        <taxon>Prescottella</taxon>
    </lineage>
</organism>
<dbReference type="InterPro" id="IPR029045">
    <property type="entry name" value="ClpP/crotonase-like_dom_sf"/>
</dbReference>
<name>A0ABT6ML07_9NOCA</name>
<evidence type="ECO:0000313" key="2">
    <source>
        <dbReference type="Proteomes" id="UP001160334"/>
    </source>
</evidence>
<dbReference type="EMBL" id="JARXVC010000033">
    <property type="protein sequence ID" value="MDH6285004.1"/>
    <property type="molecule type" value="Genomic_DNA"/>
</dbReference>
<proteinExistence type="predicted"/>
<dbReference type="Gene3D" id="3.90.226.10">
    <property type="entry name" value="2-enoyl-CoA Hydratase, Chain A, domain 1"/>
    <property type="match status" value="1"/>
</dbReference>
<gene>
    <name evidence="1" type="ORF">M2280_006268</name>
</gene>
<accession>A0ABT6ML07</accession>
<comment type="caution">
    <text evidence="1">The sequence shown here is derived from an EMBL/GenBank/DDBJ whole genome shotgun (WGS) entry which is preliminary data.</text>
</comment>
<evidence type="ECO:0000313" key="1">
    <source>
        <dbReference type="EMBL" id="MDH6285004.1"/>
    </source>
</evidence>
<protein>
    <submittedName>
        <fullName evidence="1">Enoyl-CoA hydratase/carnithine racemase</fullName>
    </submittedName>
</protein>
<dbReference type="Proteomes" id="UP001160334">
    <property type="component" value="Unassembled WGS sequence"/>
</dbReference>
<reference evidence="1 2" key="1">
    <citation type="submission" date="2023-04" db="EMBL/GenBank/DDBJ databases">
        <title>Forest soil microbial communities from Buena Vista Peninsula, Colon Province, Panama.</title>
        <authorList>
            <person name="Bouskill N."/>
        </authorList>
    </citation>
    <scope>NUCLEOTIDE SEQUENCE [LARGE SCALE GENOMIC DNA]</scope>
    <source>
        <strain evidence="1 2">CFH S0262</strain>
    </source>
</reference>
<keyword evidence="2" id="KW-1185">Reference proteome</keyword>